<reference evidence="2 3" key="1">
    <citation type="submission" date="2019-12" db="EMBL/GenBank/DDBJ databases">
        <title>Genomic-based taxomic classification of the family Erythrobacteraceae.</title>
        <authorList>
            <person name="Xu L."/>
        </authorList>
    </citation>
    <scope>NUCLEOTIDE SEQUENCE [LARGE SCALE GENOMIC DNA]</scope>
    <source>
        <strain evidence="2 3">KEMB 9005-328</strain>
    </source>
</reference>
<name>A0A845APK5_9SPHN</name>
<evidence type="ECO:0000259" key="1">
    <source>
        <dbReference type="Pfam" id="PF01882"/>
    </source>
</evidence>
<protein>
    <submittedName>
        <fullName evidence="2">DUF58 domain-containing protein</fullName>
    </submittedName>
</protein>
<comment type="caution">
    <text evidence="2">The sequence shown here is derived from an EMBL/GenBank/DDBJ whole genome shotgun (WGS) entry which is preliminary data.</text>
</comment>
<accession>A0A845APK5</accession>
<dbReference type="PANTHER" id="PTHR33608:SF3">
    <property type="entry name" value="SLR2013 PROTEIN"/>
    <property type="match status" value="1"/>
</dbReference>
<organism evidence="2 3">
    <name type="scientific">Qipengyuania algicida</name>
    <dbReference type="NCBI Taxonomy" id="1836209"/>
    <lineage>
        <taxon>Bacteria</taxon>
        <taxon>Pseudomonadati</taxon>
        <taxon>Pseudomonadota</taxon>
        <taxon>Alphaproteobacteria</taxon>
        <taxon>Sphingomonadales</taxon>
        <taxon>Erythrobacteraceae</taxon>
        <taxon>Qipengyuania</taxon>
    </lineage>
</organism>
<dbReference type="AlphaFoldDB" id="A0A845APK5"/>
<sequence>MIYPTRLAILAALAGAPIALAIAGFLPGLWYIGLIWSCAVVLLVVADGALGPRPAAATAEIELPGTVSVGAAFEALAKMHFDAEQAPSSVEIALGMASILEANKNVEIVQINERNGTGHFELTPLRRGTAHFPRIWIRWRGPFGLTWKQRVINIDAGVAVLPDIETAHRRAGEIFRRHALQGLLLQIDRGDGTDFDTLTEYKPGMDKRAIDWKQSARHIKLHAKEFRTERNNQIVFAIDAGRQMSDPIAGLPRLDRAVSAMLQNAWISLKLGDRAALFSFDSLPRLASGFVAGTRAFGELQRLAAQIDYSSEEPNYTLALATLSRRLKRRSMVVLITEFTDLTAADFLIDAVSRLMHKHLLMIVVLRDEDLETFATHEPVSTDDVTRAVTAAALLRERLLVLTRLRHLGVNVVESEHDRLGDRITAAYLDLKRRNLL</sequence>
<dbReference type="Pfam" id="PF01882">
    <property type="entry name" value="DUF58"/>
    <property type="match status" value="1"/>
</dbReference>
<keyword evidence="3" id="KW-1185">Reference proteome</keyword>
<gene>
    <name evidence="2" type="ORF">GRI58_08640</name>
</gene>
<feature type="domain" description="DUF58" evidence="1">
    <location>
        <begin position="200"/>
        <end position="370"/>
    </location>
</feature>
<evidence type="ECO:0000313" key="3">
    <source>
        <dbReference type="Proteomes" id="UP000439780"/>
    </source>
</evidence>
<dbReference type="Proteomes" id="UP000439780">
    <property type="component" value="Unassembled WGS sequence"/>
</dbReference>
<evidence type="ECO:0000313" key="2">
    <source>
        <dbReference type="EMBL" id="MXP28888.1"/>
    </source>
</evidence>
<dbReference type="EMBL" id="WTYA01000006">
    <property type="protein sequence ID" value="MXP28888.1"/>
    <property type="molecule type" value="Genomic_DNA"/>
</dbReference>
<dbReference type="InterPro" id="IPR002881">
    <property type="entry name" value="DUF58"/>
</dbReference>
<dbReference type="PANTHER" id="PTHR33608">
    <property type="entry name" value="BLL2464 PROTEIN"/>
    <property type="match status" value="1"/>
</dbReference>
<proteinExistence type="predicted"/>
<dbReference type="OrthoDB" id="9776116at2"/>